<name>A0ABS0Z8Z3_9GAMM</name>
<proteinExistence type="predicted"/>
<organism evidence="2 3">
    <name type="scientific">Marinomonas ostreistagni</name>
    <dbReference type="NCBI Taxonomy" id="359209"/>
    <lineage>
        <taxon>Bacteria</taxon>
        <taxon>Pseudomonadati</taxon>
        <taxon>Pseudomonadota</taxon>
        <taxon>Gammaproteobacteria</taxon>
        <taxon>Oceanospirillales</taxon>
        <taxon>Oceanospirillaceae</taxon>
        <taxon>Marinomonas</taxon>
    </lineage>
</organism>
<feature type="signal peptide" evidence="1">
    <location>
        <begin position="1"/>
        <end position="24"/>
    </location>
</feature>
<gene>
    <name evidence="2" type="ORF">JHD44_05475</name>
</gene>
<protein>
    <recommendedName>
        <fullName evidence="4">DUF4139 domain-containing protein</fullName>
    </recommendedName>
</protein>
<keyword evidence="3" id="KW-1185">Reference proteome</keyword>
<dbReference type="EMBL" id="JAEMUH010000004">
    <property type="protein sequence ID" value="MBJ7550121.1"/>
    <property type="molecule type" value="Genomic_DNA"/>
</dbReference>
<dbReference type="Proteomes" id="UP000598488">
    <property type="component" value="Unassembled WGS sequence"/>
</dbReference>
<keyword evidence="1" id="KW-0732">Signal</keyword>
<evidence type="ECO:0008006" key="4">
    <source>
        <dbReference type="Google" id="ProtNLM"/>
    </source>
</evidence>
<accession>A0ABS0Z8Z3</accession>
<comment type="caution">
    <text evidence="2">The sequence shown here is derived from an EMBL/GenBank/DDBJ whole genome shotgun (WGS) entry which is preliminary data.</text>
</comment>
<evidence type="ECO:0000256" key="1">
    <source>
        <dbReference type="SAM" id="SignalP"/>
    </source>
</evidence>
<evidence type="ECO:0000313" key="3">
    <source>
        <dbReference type="Proteomes" id="UP000598488"/>
    </source>
</evidence>
<reference evidence="2 3" key="1">
    <citation type="submission" date="2020-12" db="EMBL/GenBank/DDBJ databases">
        <title>Comparative genome analysis of fungal antagonists Marinomonas ostreistagni 398 and M. spartinae 468.</title>
        <authorList>
            <person name="Fields J.L."/>
            <person name="Mavrodi O.V."/>
            <person name="Biber P.D."/>
            <person name="Indest K.J."/>
            <person name="Mavrodi D.V."/>
        </authorList>
    </citation>
    <scope>NUCLEOTIDE SEQUENCE [LARGE SCALE GENOMIC DNA]</scope>
    <source>
        <strain evidence="2 3">USM7</strain>
    </source>
</reference>
<dbReference type="RefSeq" id="WP_199461759.1">
    <property type="nucleotide sequence ID" value="NZ_JAEMUH010000004.1"/>
</dbReference>
<feature type="chain" id="PRO_5046266107" description="DUF4139 domain-containing protein" evidence="1">
    <location>
        <begin position="25"/>
        <end position="418"/>
    </location>
</feature>
<sequence>METKTILSNTTMTGLLLTSVAAFAAPDAVVIDQNGSQVTESLSKGESLSFTPQEGSILPIGKNYSPFQLPDIYHGTRIGWSDHLGQSVRVEHKSRDLSFEGTLEAVNDQYFTLSIKRVSASYPLNDFYLVPKLAASNRRTSLNYQGTLTYQTSDIRWHPELSMIIDEQDVTLIQQASIQNSASLDIALDSALLHYSQRNPALRPMMMKSAVAGDMMAERSAPSTDYQDSEITLELTDITLPAASKTLVDLGKHSSQITKRSNVSSVYSYPSASKLPLNFQQQIRFDSPKDLMPGTYQTLWHKKPYYLNGQPVVLKSMREGAEVEVMLNKSLDLTGDLTLVTESKDAKGIMQTWELNLKNLSKRPQDYQINHRFSASIRELSLRSLEQVNANTVALNGALAPNATYKIRYTVELASSGS</sequence>
<evidence type="ECO:0000313" key="2">
    <source>
        <dbReference type="EMBL" id="MBJ7550121.1"/>
    </source>
</evidence>